<evidence type="ECO:0000313" key="3">
    <source>
        <dbReference type="EMBL" id="KAF4304819.1"/>
    </source>
</evidence>
<dbReference type="EMBL" id="WWBZ02000051">
    <property type="protein sequence ID" value="KAF4304819.1"/>
    <property type="molecule type" value="Genomic_DNA"/>
</dbReference>
<feature type="compositionally biased region" description="Polar residues" evidence="1">
    <location>
        <begin position="9"/>
        <end position="53"/>
    </location>
</feature>
<dbReference type="GO" id="GO:0005634">
    <property type="term" value="C:nucleus"/>
    <property type="evidence" value="ECO:0007669"/>
    <property type="project" value="TreeGrafter"/>
</dbReference>
<dbReference type="Pfam" id="PF21762">
    <property type="entry name" value="DEDDh_C"/>
    <property type="match status" value="1"/>
</dbReference>
<feature type="domain" description="Gfd2/YDR514C-like C-terminal" evidence="2">
    <location>
        <begin position="212"/>
        <end position="388"/>
    </location>
</feature>
<dbReference type="AlphaFoldDB" id="A0A8H4IR28"/>
<protein>
    <recommendedName>
        <fullName evidence="2">Gfd2/YDR514C-like C-terminal domain-containing protein</fullName>
    </recommendedName>
</protein>
<reference evidence="3" key="1">
    <citation type="submission" date="2020-04" db="EMBL/GenBank/DDBJ databases">
        <title>Genome Assembly and Annotation of Botryosphaeria dothidea sdau 11-99, a Latent Pathogen of Apple Fruit Ring Rot in China.</title>
        <authorList>
            <person name="Yu C."/>
            <person name="Diao Y."/>
            <person name="Lu Q."/>
            <person name="Zhao J."/>
            <person name="Cui S."/>
            <person name="Peng C."/>
            <person name="He B."/>
            <person name="Liu H."/>
        </authorList>
    </citation>
    <scope>NUCLEOTIDE SEQUENCE [LARGE SCALE GENOMIC DNA]</scope>
    <source>
        <strain evidence="3">Sdau11-99</strain>
    </source>
</reference>
<accession>A0A8H4IR28</accession>
<evidence type="ECO:0000259" key="2">
    <source>
        <dbReference type="Pfam" id="PF21762"/>
    </source>
</evidence>
<gene>
    <name evidence="3" type="ORF">GTA08_BOTSDO08458</name>
</gene>
<dbReference type="PANTHER" id="PTHR28083">
    <property type="entry name" value="GOOD FOR FULL DBP5 ACTIVITY PROTEIN 2"/>
    <property type="match status" value="1"/>
</dbReference>
<dbReference type="InterPro" id="IPR048519">
    <property type="entry name" value="Gfd2/YDR514C-like_C"/>
</dbReference>
<evidence type="ECO:0000256" key="1">
    <source>
        <dbReference type="SAM" id="MobiDB-lite"/>
    </source>
</evidence>
<feature type="region of interest" description="Disordered" evidence="1">
    <location>
        <begin position="1"/>
        <end position="53"/>
    </location>
</feature>
<dbReference type="InterPro" id="IPR040151">
    <property type="entry name" value="Gfd2/YDR514C-like"/>
</dbReference>
<dbReference type="PANTHER" id="PTHR28083:SF1">
    <property type="entry name" value="GOOD FOR FULL DBP5 ACTIVITY PROTEIN 2"/>
    <property type="match status" value="1"/>
</dbReference>
<organism evidence="3 4">
    <name type="scientific">Botryosphaeria dothidea</name>
    <dbReference type="NCBI Taxonomy" id="55169"/>
    <lineage>
        <taxon>Eukaryota</taxon>
        <taxon>Fungi</taxon>
        <taxon>Dikarya</taxon>
        <taxon>Ascomycota</taxon>
        <taxon>Pezizomycotina</taxon>
        <taxon>Dothideomycetes</taxon>
        <taxon>Dothideomycetes incertae sedis</taxon>
        <taxon>Botryosphaeriales</taxon>
        <taxon>Botryosphaeriaceae</taxon>
        <taxon>Botryosphaeria</taxon>
    </lineage>
</organism>
<comment type="caution">
    <text evidence="3">The sequence shown here is derived from an EMBL/GenBank/DDBJ whole genome shotgun (WGS) entry which is preliminary data.</text>
</comment>
<sequence>MARPRLVNMTRNTTQSTASSTVVPTQRAASPGQTIADSLKAPSSMNTVASTSDGQSARNMTWANVAAASRNITAVLPPLVTTSRSTLANTRQPAVLDKSAWPALGDATQHREPVPRSEARIQILNVDASPGSGDAMRDRTPDIYAAIKKSESSAQGNQVVNADLPDFNDMSNTERLLWALANDGLLLALDVERFLRQPANFPKDAQNMTISVDAFTEVGISVSDPFDLSEKDRQNVSKRILNIYGRHIRIKELAHLINRSRGHYWPVCYRGCEGCFQFGLTEFASDHETKQIIREMLLVYRDDSDTSLGYRPVALLLYAAKRSKKWFDEIGINLDEPEFGHVFVVDTQVVARRRHDGGEISLHDLLADSDISNDHAHNSGNDAFRTLVCGLIDGLRKLHLQPRAYQPSEADSRDDSTIISNSESTVTNTTSVTSISSSASGFSGLTIDAPPRYLLTPAEAVKQVRDTCNGIHQFRHARTKGVVLIERALSEDMLDTEELKKEF</sequence>
<name>A0A8H4IR28_9PEZI</name>
<keyword evidence="4" id="KW-1185">Reference proteome</keyword>
<dbReference type="Proteomes" id="UP000572817">
    <property type="component" value="Unassembled WGS sequence"/>
</dbReference>
<proteinExistence type="predicted"/>
<evidence type="ECO:0000313" key="4">
    <source>
        <dbReference type="Proteomes" id="UP000572817"/>
    </source>
</evidence>
<dbReference type="OrthoDB" id="3943528at2759"/>